<accession>A0AAW5K7R1</accession>
<sequence>MFSLMSNGCGGAKKEETAGTRPVNLDAWSRYYLGWEMPNAAKADSQAKSLDIYCQNHTKASGPIKVNGPASLPYQYYLMEVRDATDTGAWDAGLQTFMGTAGTNGVLMLHVDETIGAGSLEEDNDFNQHGVSEESKDKVLHPHQGAMPVYPYADSRLKGDDLGKQESLWYAGNNLAKAKGISHSSAVGFLKSFFFSNHDAAKGDTETGTDSALSTMTVAGIDAGCRHSSLS</sequence>
<keyword evidence="2" id="KW-1185">Reference proteome</keyword>
<organism evidence="1 2">
    <name type="scientific">Cloacibacillus evryensis</name>
    <dbReference type="NCBI Taxonomy" id="508460"/>
    <lineage>
        <taxon>Bacteria</taxon>
        <taxon>Thermotogati</taxon>
        <taxon>Synergistota</taxon>
        <taxon>Synergistia</taxon>
        <taxon>Synergistales</taxon>
        <taxon>Synergistaceae</taxon>
        <taxon>Cloacibacillus</taxon>
    </lineage>
</organism>
<gene>
    <name evidence="1" type="ORF">NE630_05645</name>
</gene>
<dbReference type="RefSeq" id="WP_008712658.1">
    <property type="nucleotide sequence ID" value="NZ_CATXDJ010000004.1"/>
</dbReference>
<dbReference type="AlphaFoldDB" id="A0AAW5K7R1"/>
<proteinExistence type="predicted"/>
<dbReference type="GeneID" id="95756808"/>
<name>A0AAW5K7R1_9BACT</name>
<reference evidence="1 2" key="1">
    <citation type="submission" date="2022-06" db="EMBL/GenBank/DDBJ databases">
        <title>Isolation of gut microbiota from human fecal samples.</title>
        <authorList>
            <person name="Pamer E.G."/>
            <person name="Barat B."/>
            <person name="Waligurski E."/>
            <person name="Medina S."/>
            <person name="Paddock L."/>
            <person name="Mostad J."/>
        </authorList>
    </citation>
    <scope>NUCLEOTIDE SEQUENCE [LARGE SCALE GENOMIC DNA]</scope>
    <source>
        <strain evidence="1 2">DFI.9.90</strain>
    </source>
</reference>
<comment type="caution">
    <text evidence="1">The sequence shown here is derived from an EMBL/GenBank/DDBJ whole genome shotgun (WGS) entry which is preliminary data.</text>
</comment>
<dbReference type="EMBL" id="JANFYT010000009">
    <property type="protein sequence ID" value="MCQ4813913.1"/>
    <property type="molecule type" value="Genomic_DNA"/>
</dbReference>
<dbReference type="Proteomes" id="UP001205919">
    <property type="component" value="Unassembled WGS sequence"/>
</dbReference>
<evidence type="ECO:0000313" key="2">
    <source>
        <dbReference type="Proteomes" id="UP001205919"/>
    </source>
</evidence>
<evidence type="ECO:0000313" key="1">
    <source>
        <dbReference type="EMBL" id="MCQ4813913.1"/>
    </source>
</evidence>
<protein>
    <submittedName>
        <fullName evidence="1">Uncharacterized protein</fullName>
    </submittedName>
</protein>